<keyword evidence="7" id="KW-0963">Cytoplasm</keyword>
<evidence type="ECO:0000256" key="11">
    <source>
        <dbReference type="ARBA" id="ARBA00022771"/>
    </source>
</evidence>
<dbReference type="Pfam" id="PF22958">
    <property type="entry name" value="Ltn1_1st"/>
    <property type="match status" value="1"/>
</dbReference>
<dbReference type="Pfam" id="PF22999">
    <property type="entry name" value="LTN1_E3_ligase_6th"/>
    <property type="match status" value="1"/>
</dbReference>
<evidence type="ECO:0000256" key="6">
    <source>
        <dbReference type="ARBA" id="ARBA00017157"/>
    </source>
</evidence>
<keyword evidence="12 15" id="KW-0833">Ubl conjugation pathway</keyword>
<dbReference type="SUPFAM" id="SSF48371">
    <property type="entry name" value="ARM repeat"/>
    <property type="match status" value="1"/>
</dbReference>
<dbReference type="InterPro" id="IPR054476">
    <property type="entry name" value="Ltn1_N"/>
</dbReference>
<dbReference type="OrthoDB" id="6108at2759"/>
<evidence type="ECO:0000256" key="14">
    <source>
        <dbReference type="PROSITE-ProRule" id="PRU00175"/>
    </source>
</evidence>
<comment type="similarity">
    <text evidence="4 15">Belongs to the LTN1 family.</text>
</comment>
<dbReference type="EMBL" id="JH767179">
    <property type="protein sequence ID" value="EQC29986.1"/>
    <property type="molecule type" value="Genomic_DNA"/>
</dbReference>
<dbReference type="GO" id="GO:1990116">
    <property type="term" value="P:ribosome-associated ubiquitin-dependent protein catabolic process"/>
    <property type="evidence" value="ECO:0007669"/>
    <property type="project" value="UniProtKB-UniRule"/>
</dbReference>
<evidence type="ECO:0000256" key="5">
    <source>
        <dbReference type="ARBA" id="ARBA00012483"/>
    </source>
</evidence>
<dbReference type="InterPro" id="IPR054477">
    <property type="entry name" value="LTN1_E3_ligase_6th"/>
</dbReference>
<dbReference type="PANTHER" id="PTHR12389">
    <property type="entry name" value="ZINC FINGER PROTEIN 294"/>
    <property type="match status" value="1"/>
</dbReference>
<dbReference type="VEuPathDB" id="FungiDB:SDRG_12266"/>
<dbReference type="PROSITE" id="PS51292">
    <property type="entry name" value="ZF_RING_CH"/>
    <property type="match status" value="1"/>
</dbReference>
<dbReference type="InterPro" id="IPR001841">
    <property type="entry name" value="Znf_RING"/>
</dbReference>
<dbReference type="GO" id="GO:0072344">
    <property type="term" value="P:rescue of stalled ribosome"/>
    <property type="evidence" value="ECO:0007669"/>
    <property type="project" value="UniProtKB-UniRule"/>
</dbReference>
<comment type="subunit">
    <text evidence="15">Component of the ribosome quality control complex (RQC).</text>
</comment>
<dbReference type="RefSeq" id="XP_008616553.1">
    <property type="nucleotide sequence ID" value="XM_008618331.1"/>
</dbReference>
<dbReference type="PROSITE" id="PS50089">
    <property type="entry name" value="ZF_RING_2"/>
    <property type="match status" value="1"/>
</dbReference>
<comment type="pathway">
    <text evidence="3 15">Protein modification; protein ubiquitination.</text>
</comment>
<evidence type="ECO:0000256" key="15">
    <source>
        <dbReference type="RuleBase" id="RU367090"/>
    </source>
</evidence>
<dbReference type="InParanoid" id="T0Q5Y0"/>
<evidence type="ECO:0000256" key="3">
    <source>
        <dbReference type="ARBA" id="ARBA00004906"/>
    </source>
</evidence>
<keyword evidence="13 15" id="KW-0862">Zinc</keyword>
<comment type="subcellular location">
    <subcellularLocation>
        <location evidence="2">Cytoplasm</location>
        <location evidence="2">Cytosol</location>
    </subcellularLocation>
</comment>
<dbReference type="Proteomes" id="UP000030762">
    <property type="component" value="Unassembled WGS sequence"/>
</dbReference>
<dbReference type="InterPro" id="IPR039804">
    <property type="entry name" value="RING-CH-C4HC3_LTN1"/>
</dbReference>
<accession>T0Q5Y0</accession>
<organism evidence="18 19">
    <name type="scientific">Saprolegnia diclina (strain VS20)</name>
    <dbReference type="NCBI Taxonomy" id="1156394"/>
    <lineage>
        <taxon>Eukaryota</taxon>
        <taxon>Sar</taxon>
        <taxon>Stramenopiles</taxon>
        <taxon>Oomycota</taxon>
        <taxon>Saprolegniomycetes</taxon>
        <taxon>Saprolegniales</taxon>
        <taxon>Saprolegniaceae</taxon>
        <taxon>Saprolegnia</taxon>
    </lineage>
</organism>
<evidence type="ECO:0000256" key="7">
    <source>
        <dbReference type="ARBA" id="ARBA00022490"/>
    </source>
</evidence>
<evidence type="ECO:0000313" key="19">
    <source>
        <dbReference type="Proteomes" id="UP000030762"/>
    </source>
</evidence>
<sequence length="1657" mass="180241">MGGKKINKQQDKLAKASASSSARAGQLLSGAASSGFIGFGAFAAAAAPAPATLASAEDTSLAASTTFSFYDGADGDLALALKMLGKRDALTKTKALLNLKDVIVPSRKPLELRPAIGHYCYLYGKLMAENDRRVRQLSNEVLLSMLEKMKKATVFHNHIALLLPSWYVLAMHDNHVETSRLAMRAFQLLFPTLLDQQSVLSTHMELLTTTIRTYLAAKVDDLSDRDMYSADEAEERYERILTSALLSLGKLVETMAPSSSHLEPDGHLHHLLTSQALSRQTTAAGKSPTFSRACVRLGAYKALTSVLMHTAIALDAKVVLSTFQEKVASNHDAMWTLVLSFVQRSPSLPWASLHSAIVPRLLSLLKHGFYGSGAGSYPNVLPLLASMPLPLASSVYPQLLSALWKGLETPHVVQIESDVVTSFLECLGAMATIFLSLPSSDEFVSAFDPPAYVQMTFGPVLTSVLPAVLRSSISDRAFAAFSKHVFALVPRVTSFRDGRRTLLSAADELQGRWLHKVIAVQDAFVTLFHTTLHVACVEMVVTHVASTAFLPERLIGLLAHARTTYHKQSDSDLVATYLDPLVKAVYAGILESIDVAHPLSRQFLLLAQLLDVFGLDHASADPATQYTSVLAPALPQLQPPTDFFKLFWHYVQALPDQRSAMWDDLTRRMDMMDDPLSAAIAVRSLALKSADASLAEWTDGVASPASLWGVLWTSAWFDRHVNALLIDGAMRRWTSVETLFLASCWADAGVPVVSKKTLDAAVLFCDKLHDAMPENVLSLLESLLPHVERSDKAIDLVLHVVRAMDAANPTTAHSAQCLWNERLCPRVRSFWPMAQKTLLQTKWAAALNAGFATEDAAVWAAFASAYLHLDDVCGTTKSTLLSTLAPLATPSYRQLEVFAELCHVDHGALVRGNDCFTNVDTLLQLVYLDVGFALTWFTVDSTHVAPREMLESSVSSSWLDAYVLLGPLYEAPVVPLLLTKALALTEEAAAPWLHVVLTTHIDNPALKSSVVLGHGTAPDSALLHSTLVQLLVDALPSSQVASIVTKDLLNQYPAHASILLRRLGSATDVLADAVAALDEAPIEALSTHGASFVALLNSAPNDVDVDALLAKWTRLLSTNGLRRPLAIDEWTLLCQVATSVLSSRPTALRLAMQLLQSAFSAKQDQSDVVGFKMQSADASATILRLRSTLLQLVSAVASTGRDHMDLELARHHRDAVLATSLQAVAGGLATRARVQTSFVHCNDLGACIDLVHDAIAADTAVANGLLTLGDVIAFVDLPGDAVAATILNVFNGRDVLWTALTTSVSHPVLKGAVYSLLRLTNLAVLADAEATGVNLEADDEAATEAAITALLITPGLATALQTISTTPMSATESLAQFLLWDLYLRMFPETPSPLLTSALGAYVRPQLSSLLLSCGDHIKSIALSERHLESAFPSLATAATDFSDRLSPLAAALFYRTVVKLPTMVRLWWNDECSRSARSWVARFCEENVSPLLLQEEITAIHASSEKDLWDPEEMTVRGSKVSREIITSYIKDECSLEMVIRVPASYPLRSVEVECTKRIGISEERWRRWVLQIIKVTSSQDGSLLDAVLLWKTNVDREFDGVDPCPICYSILNPKTMGLPNLPCKTCNNKYHNSCLYKWFNQSSKNKCPICQQPFC</sequence>
<dbReference type="GeneID" id="19952993"/>
<dbReference type="FunFam" id="3.30.40.10:FF:000038">
    <property type="entry name" value="E3 ubiquitin-protein ligase listerin"/>
    <property type="match status" value="1"/>
</dbReference>
<dbReference type="InterPro" id="IPR054478">
    <property type="entry name" value="LTN1_UBC"/>
</dbReference>
<dbReference type="OMA" id="REVFIPW"/>
<evidence type="ECO:0000256" key="8">
    <source>
        <dbReference type="ARBA" id="ARBA00022679"/>
    </source>
</evidence>
<dbReference type="EC" id="2.3.2.27" evidence="5 15"/>
<evidence type="ECO:0000256" key="9">
    <source>
        <dbReference type="ARBA" id="ARBA00022723"/>
    </source>
</evidence>
<dbReference type="CDD" id="cd16491">
    <property type="entry name" value="RING-CH-C4HC3_LTN1"/>
    <property type="match status" value="1"/>
</dbReference>
<dbReference type="GO" id="GO:0005829">
    <property type="term" value="C:cytosol"/>
    <property type="evidence" value="ECO:0007669"/>
    <property type="project" value="UniProtKB-SubCell"/>
</dbReference>
<dbReference type="InterPro" id="IPR013083">
    <property type="entry name" value="Znf_RING/FYVE/PHD"/>
</dbReference>
<dbReference type="UniPathway" id="UPA00143"/>
<dbReference type="STRING" id="1156394.T0Q5Y0"/>
<dbReference type="InterPro" id="IPR016024">
    <property type="entry name" value="ARM-type_fold"/>
</dbReference>
<dbReference type="InterPro" id="IPR011016">
    <property type="entry name" value="Znf_RING-CH"/>
</dbReference>
<dbReference type="GO" id="GO:0061630">
    <property type="term" value="F:ubiquitin protein ligase activity"/>
    <property type="evidence" value="ECO:0007669"/>
    <property type="project" value="UniProtKB-UniRule"/>
</dbReference>
<evidence type="ECO:0000313" key="18">
    <source>
        <dbReference type="EMBL" id="EQC29986.1"/>
    </source>
</evidence>
<protein>
    <recommendedName>
        <fullName evidence="6 15">E3 ubiquitin-protein ligase listerin</fullName>
        <ecNumber evidence="5 15">2.3.2.27</ecNumber>
    </recommendedName>
    <alternativeName>
        <fullName evidence="15">RING-type E3 ubiquitin transferase listerin</fullName>
    </alternativeName>
</protein>
<dbReference type="eggNOG" id="KOG0803">
    <property type="taxonomic scope" value="Eukaryota"/>
</dbReference>
<keyword evidence="19" id="KW-1185">Reference proteome</keyword>
<keyword evidence="9 15" id="KW-0479">Metal-binding</keyword>
<evidence type="ECO:0000259" key="16">
    <source>
        <dbReference type="PROSITE" id="PS50089"/>
    </source>
</evidence>
<evidence type="ECO:0000256" key="12">
    <source>
        <dbReference type="ARBA" id="ARBA00022786"/>
    </source>
</evidence>
<keyword evidence="8 15" id="KW-0808">Transferase</keyword>
<evidence type="ECO:0000256" key="10">
    <source>
        <dbReference type="ARBA" id="ARBA00022737"/>
    </source>
</evidence>
<dbReference type="GO" id="GO:0016567">
    <property type="term" value="P:protein ubiquitination"/>
    <property type="evidence" value="ECO:0007669"/>
    <property type="project" value="UniProtKB-UniPathway"/>
</dbReference>
<dbReference type="PANTHER" id="PTHR12389:SF0">
    <property type="entry name" value="E3 UBIQUITIN-PROTEIN LIGASE LISTERIN"/>
    <property type="match status" value="1"/>
</dbReference>
<gene>
    <name evidence="18" type="ORF">SDRG_12266</name>
</gene>
<feature type="domain" description="RING-type" evidence="16">
    <location>
        <begin position="1606"/>
        <end position="1653"/>
    </location>
</feature>
<comment type="function">
    <text evidence="15">E3 ubiquitin-protein ligase. Component of the ribosome quality control complex (RQC), a ribosome-associated complex that mediates ubiquitination and extraction of incompletely synthesized nascent chains for proteasomal degradation.</text>
</comment>
<dbReference type="GO" id="GO:1990112">
    <property type="term" value="C:RQC complex"/>
    <property type="evidence" value="ECO:0007669"/>
    <property type="project" value="UniProtKB-UniRule"/>
</dbReference>
<dbReference type="SUPFAM" id="SSF57850">
    <property type="entry name" value="RING/U-box"/>
    <property type="match status" value="1"/>
</dbReference>
<dbReference type="InterPro" id="IPR039795">
    <property type="entry name" value="LTN1/Rkr1"/>
</dbReference>
<dbReference type="Gene3D" id="3.30.40.10">
    <property type="entry name" value="Zinc/RING finger domain, C3HC4 (zinc finger)"/>
    <property type="match status" value="1"/>
</dbReference>
<keyword evidence="11 14" id="KW-0863">Zinc-finger</keyword>
<evidence type="ECO:0000256" key="2">
    <source>
        <dbReference type="ARBA" id="ARBA00004514"/>
    </source>
</evidence>
<feature type="domain" description="RING-CH-type" evidence="17">
    <location>
        <begin position="1598"/>
        <end position="1657"/>
    </location>
</feature>
<evidence type="ECO:0000256" key="1">
    <source>
        <dbReference type="ARBA" id="ARBA00000900"/>
    </source>
</evidence>
<evidence type="ECO:0000256" key="4">
    <source>
        <dbReference type="ARBA" id="ARBA00007997"/>
    </source>
</evidence>
<keyword evidence="10" id="KW-0677">Repeat</keyword>
<evidence type="ECO:0000256" key="13">
    <source>
        <dbReference type="ARBA" id="ARBA00022833"/>
    </source>
</evidence>
<comment type="catalytic activity">
    <reaction evidence="1 15">
        <text>S-ubiquitinyl-[E2 ubiquitin-conjugating enzyme]-L-cysteine + [acceptor protein]-L-lysine = [E2 ubiquitin-conjugating enzyme]-L-cysteine + N(6)-ubiquitinyl-[acceptor protein]-L-lysine.</text>
        <dbReference type="EC" id="2.3.2.27"/>
    </reaction>
</comment>
<name>T0Q5Y0_SAPDV</name>
<reference evidence="18 19" key="1">
    <citation type="submission" date="2012-04" db="EMBL/GenBank/DDBJ databases">
        <title>The Genome Sequence of Saprolegnia declina VS20.</title>
        <authorList>
            <consortium name="The Broad Institute Genome Sequencing Platform"/>
            <person name="Russ C."/>
            <person name="Nusbaum C."/>
            <person name="Tyler B."/>
            <person name="van West P."/>
            <person name="Dieguez-Uribeondo J."/>
            <person name="de Bruijn I."/>
            <person name="Tripathy S."/>
            <person name="Jiang R."/>
            <person name="Young S.K."/>
            <person name="Zeng Q."/>
            <person name="Gargeya S."/>
            <person name="Fitzgerald M."/>
            <person name="Haas B."/>
            <person name="Abouelleil A."/>
            <person name="Alvarado L."/>
            <person name="Arachchi H.M."/>
            <person name="Berlin A."/>
            <person name="Chapman S.B."/>
            <person name="Goldberg J."/>
            <person name="Griggs A."/>
            <person name="Gujja S."/>
            <person name="Hansen M."/>
            <person name="Howarth C."/>
            <person name="Imamovic A."/>
            <person name="Larimer J."/>
            <person name="McCowen C."/>
            <person name="Montmayeur A."/>
            <person name="Murphy C."/>
            <person name="Neiman D."/>
            <person name="Pearson M."/>
            <person name="Priest M."/>
            <person name="Roberts A."/>
            <person name="Saif S."/>
            <person name="Shea T."/>
            <person name="Sisk P."/>
            <person name="Sykes S."/>
            <person name="Wortman J."/>
            <person name="Nusbaum C."/>
            <person name="Birren B."/>
        </authorList>
    </citation>
    <scope>NUCLEOTIDE SEQUENCE [LARGE SCALE GENOMIC DNA]</scope>
    <source>
        <strain evidence="18 19">VS20</strain>
    </source>
</reference>
<dbReference type="GO" id="GO:0043023">
    <property type="term" value="F:ribosomal large subunit binding"/>
    <property type="evidence" value="ECO:0007669"/>
    <property type="project" value="TreeGrafter"/>
</dbReference>
<evidence type="ECO:0000259" key="17">
    <source>
        <dbReference type="PROSITE" id="PS51292"/>
    </source>
</evidence>
<dbReference type="GO" id="GO:0008270">
    <property type="term" value="F:zinc ion binding"/>
    <property type="evidence" value="ECO:0007669"/>
    <property type="project" value="UniProtKB-KW"/>
</dbReference>
<dbReference type="Pfam" id="PF23009">
    <property type="entry name" value="UBC_like"/>
    <property type="match status" value="1"/>
</dbReference>
<proteinExistence type="inferred from homology"/>